<feature type="region of interest" description="Disordered" evidence="1">
    <location>
        <begin position="1"/>
        <end position="22"/>
    </location>
</feature>
<evidence type="ECO:0000256" key="1">
    <source>
        <dbReference type="SAM" id="MobiDB-lite"/>
    </source>
</evidence>
<dbReference type="Gene3D" id="1.10.10.10">
    <property type="entry name" value="Winged helix-like DNA-binding domain superfamily/Winged helix DNA-binding domain"/>
    <property type="match status" value="1"/>
</dbReference>
<dbReference type="RefSeq" id="WP_369167417.1">
    <property type="nucleotide sequence ID" value="NZ_CP163439.1"/>
</dbReference>
<sequence>MTECLDDRDNNPEESVDDRVDDQDPGLQLVHLLRAVTVELDLFAGEFADRNGLHPTDVRALIHLLDAGRAGLTATPGWLSAQLGVNSASTTALIDRLERWELVRRERDPRDRRRVLLAVTDKAVALGWSFFGPLINEMVAAMHSFGEEDLAVVRRFLVAMRDVAAGGRRTQRDDPAGR</sequence>
<reference evidence="3" key="1">
    <citation type="submission" date="2024-07" db="EMBL/GenBank/DDBJ databases">
        <authorList>
            <person name="Yu S.T."/>
        </authorList>
    </citation>
    <scope>NUCLEOTIDE SEQUENCE</scope>
    <source>
        <strain evidence="3">R28</strain>
    </source>
</reference>
<feature type="compositionally biased region" description="Basic and acidic residues" evidence="1">
    <location>
        <begin position="1"/>
        <end position="11"/>
    </location>
</feature>
<dbReference type="GO" id="GO:0003700">
    <property type="term" value="F:DNA-binding transcription factor activity"/>
    <property type="evidence" value="ECO:0007669"/>
    <property type="project" value="InterPro"/>
</dbReference>
<accession>A0AB39PQL0</accession>
<protein>
    <submittedName>
        <fullName evidence="3">MarR family winged helix-turn-helix transcriptional regulator</fullName>
    </submittedName>
</protein>
<dbReference type="PROSITE" id="PS50995">
    <property type="entry name" value="HTH_MARR_2"/>
    <property type="match status" value="1"/>
</dbReference>
<dbReference type="GO" id="GO:0006950">
    <property type="term" value="P:response to stress"/>
    <property type="evidence" value="ECO:0007669"/>
    <property type="project" value="TreeGrafter"/>
</dbReference>
<dbReference type="InterPro" id="IPR036390">
    <property type="entry name" value="WH_DNA-bd_sf"/>
</dbReference>
<dbReference type="PANTHER" id="PTHR33164">
    <property type="entry name" value="TRANSCRIPTIONAL REGULATOR, MARR FAMILY"/>
    <property type="match status" value="1"/>
</dbReference>
<dbReference type="InterPro" id="IPR000835">
    <property type="entry name" value="HTH_MarR-typ"/>
</dbReference>
<dbReference type="AlphaFoldDB" id="A0AB39PQL0"/>
<feature type="domain" description="HTH marR-type" evidence="2">
    <location>
        <begin position="26"/>
        <end position="162"/>
    </location>
</feature>
<evidence type="ECO:0000259" key="2">
    <source>
        <dbReference type="PROSITE" id="PS50995"/>
    </source>
</evidence>
<evidence type="ECO:0000313" key="3">
    <source>
        <dbReference type="EMBL" id="XDQ32922.1"/>
    </source>
</evidence>
<feature type="compositionally biased region" description="Acidic residues" evidence="1">
    <location>
        <begin position="12"/>
        <end position="22"/>
    </location>
</feature>
<dbReference type="Pfam" id="PF12802">
    <property type="entry name" value="MarR_2"/>
    <property type="match status" value="1"/>
</dbReference>
<dbReference type="PANTHER" id="PTHR33164:SF106">
    <property type="entry name" value="TRANSCRIPTIONAL REGULATORY PROTEIN"/>
    <property type="match status" value="1"/>
</dbReference>
<gene>
    <name evidence="3" type="ORF">AB5J49_06140</name>
</gene>
<organism evidence="3">
    <name type="scientific">Streptomyces sp. R28</name>
    <dbReference type="NCBI Taxonomy" id="3238628"/>
    <lineage>
        <taxon>Bacteria</taxon>
        <taxon>Bacillati</taxon>
        <taxon>Actinomycetota</taxon>
        <taxon>Actinomycetes</taxon>
        <taxon>Kitasatosporales</taxon>
        <taxon>Streptomycetaceae</taxon>
        <taxon>Streptomyces</taxon>
    </lineage>
</organism>
<proteinExistence type="predicted"/>
<dbReference type="SUPFAM" id="SSF46785">
    <property type="entry name" value="Winged helix' DNA-binding domain"/>
    <property type="match status" value="1"/>
</dbReference>
<name>A0AB39PQL0_9ACTN</name>
<dbReference type="SMART" id="SM00347">
    <property type="entry name" value="HTH_MARR"/>
    <property type="match status" value="1"/>
</dbReference>
<dbReference type="InterPro" id="IPR039422">
    <property type="entry name" value="MarR/SlyA-like"/>
</dbReference>
<dbReference type="InterPro" id="IPR036388">
    <property type="entry name" value="WH-like_DNA-bd_sf"/>
</dbReference>
<dbReference type="EMBL" id="CP163439">
    <property type="protein sequence ID" value="XDQ32922.1"/>
    <property type="molecule type" value="Genomic_DNA"/>
</dbReference>